<organism evidence="1 2">
    <name type="scientific">Gymnopus androsaceus JB14</name>
    <dbReference type="NCBI Taxonomy" id="1447944"/>
    <lineage>
        <taxon>Eukaryota</taxon>
        <taxon>Fungi</taxon>
        <taxon>Dikarya</taxon>
        <taxon>Basidiomycota</taxon>
        <taxon>Agaricomycotina</taxon>
        <taxon>Agaricomycetes</taxon>
        <taxon>Agaricomycetidae</taxon>
        <taxon>Agaricales</taxon>
        <taxon>Marasmiineae</taxon>
        <taxon>Omphalotaceae</taxon>
        <taxon>Gymnopus</taxon>
    </lineage>
</organism>
<dbReference type="Proteomes" id="UP000799118">
    <property type="component" value="Unassembled WGS sequence"/>
</dbReference>
<evidence type="ECO:0000313" key="1">
    <source>
        <dbReference type="EMBL" id="KAE9384419.1"/>
    </source>
</evidence>
<proteinExistence type="predicted"/>
<dbReference type="AlphaFoldDB" id="A0A6A4GFR4"/>
<keyword evidence="2" id="KW-1185">Reference proteome</keyword>
<sequence length="146" mass="16509">MSSPNIPPVTALSGPYKLFSGAHDFQISRSNFQVASGDIYNQTPVCSSYLWLHELTEHYNPQIVYYCKWRLSSAPPNYYIVGCIKPGSPGETSHIVRRFTREEDRDRFESLLKKFGWSSFTSKALWKLTVNGDPCLAVSSAGDFVF</sequence>
<gene>
    <name evidence="1" type="ORF">BT96DRAFT_654253</name>
</gene>
<reference evidence="1" key="1">
    <citation type="journal article" date="2019" name="Environ. Microbiol.">
        <title>Fungal ecological strategies reflected in gene transcription - a case study of two litter decomposers.</title>
        <authorList>
            <person name="Barbi F."/>
            <person name="Kohler A."/>
            <person name="Barry K."/>
            <person name="Baskaran P."/>
            <person name="Daum C."/>
            <person name="Fauchery L."/>
            <person name="Ihrmark K."/>
            <person name="Kuo A."/>
            <person name="LaButti K."/>
            <person name="Lipzen A."/>
            <person name="Morin E."/>
            <person name="Grigoriev I.V."/>
            <person name="Henrissat B."/>
            <person name="Lindahl B."/>
            <person name="Martin F."/>
        </authorList>
    </citation>
    <scope>NUCLEOTIDE SEQUENCE</scope>
    <source>
        <strain evidence="1">JB14</strain>
    </source>
</reference>
<evidence type="ECO:0000313" key="2">
    <source>
        <dbReference type="Proteomes" id="UP000799118"/>
    </source>
</evidence>
<accession>A0A6A4GFR4</accession>
<protein>
    <submittedName>
        <fullName evidence="1">Uncharacterized protein</fullName>
    </submittedName>
</protein>
<name>A0A6A4GFR4_9AGAR</name>
<dbReference type="EMBL" id="ML770149">
    <property type="protein sequence ID" value="KAE9384419.1"/>
    <property type="molecule type" value="Genomic_DNA"/>
</dbReference>